<reference evidence="11" key="2">
    <citation type="submission" date="2020-11" db="EMBL/GenBank/DDBJ databases">
        <authorList>
            <person name="McCartney M.A."/>
            <person name="Auch B."/>
            <person name="Kono T."/>
            <person name="Mallez S."/>
            <person name="Becker A."/>
            <person name="Gohl D.M."/>
            <person name="Silverstein K.A.T."/>
            <person name="Koren S."/>
            <person name="Bechman K.B."/>
            <person name="Herman A."/>
            <person name="Abrahante J.E."/>
            <person name="Garbe J."/>
        </authorList>
    </citation>
    <scope>NUCLEOTIDE SEQUENCE</scope>
    <source>
        <strain evidence="11">Duluth1</strain>
        <tissue evidence="11">Whole animal</tissue>
    </source>
</reference>
<dbReference type="PANTHER" id="PTHR24060">
    <property type="entry name" value="METABOTROPIC GLUTAMATE RECEPTOR"/>
    <property type="match status" value="1"/>
</dbReference>
<protein>
    <recommendedName>
        <fullName evidence="10">Receptor ligand binding region domain-containing protein</fullName>
    </recommendedName>
</protein>
<dbReference type="AlphaFoldDB" id="A0A9D4DS53"/>
<reference evidence="11" key="1">
    <citation type="journal article" date="2019" name="bioRxiv">
        <title>The Genome of the Zebra Mussel, Dreissena polymorpha: A Resource for Invasive Species Research.</title>
        <authorList>
            <person name="McCartney M.A."/>
            <person name="Auch B."/>
            <person name="Kono T."/>
            <person name="Mallez S."/>
            <person name="Zhang Y."/>
            <person name="Obille A."/>
            <person name="Becker A."/>
            <person name="Abrahante J.E."/>
            <person name="Garbe J."/>
            <person name="Badalamenti J.P."/>
            <person name="Herman A."/>
            <person name="Mangelson H."/>
            <person name="Liachko I."/>
            <person name="Sullivan S."/>
            <person name="Sone E.D."/>
            <person name="Koren S."/>
            <person name="Silverstein K.A.T."/>
            <person name="Beckman K.B."/>
            <person name="Gohl D.M."/>
        </authorList>
    </citation>
    <scope>NUCLEOTIDE SEQUENCE</scope>
    <source>
        <strain evidence="11">Duluth1</strain>
        <tissue evidence="11">Whole animal</tissue>
    </source>
</reference>
<dbReference type="InterPro" id="IPR001828">
    <property type="entry name" value="ANF_lig-bd_rcpt"/>
</dbReference>
<feature type="signal peptide" evidence="9">
    <location>
        <begin position="1"/>
        <end position="21"/>
    </location>
</feature>
<evidence type="ECO:0000256" key="4">
    <source>
        <dbReference type="ARBA" id="ARBA00023136"/>
    </source>
</evidence>
<dbReference type="SUPFAM" id="SSF53822">
    <property type="entry name" value="Periplasmic binding protein-like I"/>
    <property type="match status" value="2"/>
</dbReference>
<feature type="chain" id="PRO_5038723600" description="Receptor ligand binding region domain-containing protein" evidence="9">
    <location>
        <begin position="22"/>
        <end position="1128"/>
    </location>
</feature>
<organism evidence="11 12">
    <name type="scientific">Dreissena polymorpha</name>
    <name type="common">Zebra mussel</name>
    <name type="synonym">Mytilus polymorpha</name>
    <dbReference type="NCBI Taxonomy" id="45954"/>
    <lineage>
        <taxon>Eukaryota</taxon>
        <taxon>Metazoa</taxon>
        <taxon>Spiralia</taxon>
        <taxon>Lophotrochozoa</taxon>
        <taxon>Mollusca</taxon>
        <taxon>Bivalvia</taxon>
        <taxon>Autobranchia</taxon>
        <taxon>Heteroconchia</taxon>
        <taxon>Euheterodonta</taxon>
        <taxon>Imparidentia</taxon>
        <taxon>Neoheterodontei</taxon>
        <taxon>Myida</taxon>
        <taxon>Dreissenoidea</taxon>
        <taxon>Dreissenidae</taxon>
        <taxon>Dreissena</taxon>
    </lineage>
</organism>
<dbReference type="InterPro" id="IPR000337">
    <property type="entry name" value="GPCR_3"/>
</dbReference>
<keyword evidence="9" id="KW-0732">Signal</keyword>
<evidence type="ECO:0000256" key="9">
    <source>
        <dbReference type="SAM" id="SignalP"/>
    </source>
</evidence>
<name>A0A9D4DS53_DREPO</name>
<dbReference type="Proteomes" id="UP000828390">
    <property type="component" value="Unassembled WGS sequence"/>
</dbReference>
<dbReference type="PRINTS" id="PR00248">
    <property type="entry name" value="GPCRMGR"/>
</dbReference>
<evidence type="ECO:0000256" key="6">
    <source>
        <dbReference type="ARBA" id="ARBA00023180"/>
    </source>
</evidence>
<evidence type="ECO:0000259" key="10">
    <source>
        <dbReference type="Pfam" id="PF01094"/>
    </source>
</evidence>
<proteinExistence type="predicted"/>
<evidence type="ECO:0000256" key="7">
    <source>
        <dbReference type="SAM" id="MobiDB-lite"/>
    </source>
</evidence>
<dbReference type="EMBL" id="JAIWYP010000010">
    <property type="protein sequence ID" value="KAH3752824.1"/>
    <property type="molecule type" value="Genomic_DNA"/>
</dbReference>
<gene>
    <name evidence="11" type="ORF">DPMN_187450</name>
</gene>
<evidence type="ECO:0000256" key="2">
    <source>
        <dbReference type="ARBA" id="ARBA00022692"/>
    </source>
</evidence>
<feature type="compositionally biased region" description="Polar residues" evidence="7">
    <location>
        <begin position="1074"/>
        <end position="1086"/>
    </location>
</feature>
<comment type="subcellular location">
    <subcellularLocation>
        <location evidence="1">Membrane</location>
        <topology evidence="1">Multi-pass membrane protein</topology>
    </subcellularLocation>
</comment>
<feature type="compositionally biased region" description="Basic and acidic residues" evidence="7">
    <location>
        <begin position="1097"/>
        <end position="1108"/>
    </location>
</feature>
<feature type="region of interest" description="Disordered" evidence="7">
    <location>
        <begin position="1074"/>
        <end position="1128"/>
    </location>
</feature>
<feature type="domain" description="Receptor ligand binding region" evidence="10">
    <location>
        <begin position="558"/>
        <end position="950"/>
    </location>
</feature>
<dbReference type="Gene3D" id="3.40.50.2300">
    <property type="match status" value="4"/>
</dbReference>
<evidence type="ECO:0000256" key="1">
    <source>
        <dbReference type="ARBA" id="ARBA00004141"/>
    </source>
</evidence>
<keyword evidence="5" id="KW-0675">Receptor</keyword>
<evidence type="ECO:0000256" key="8">
    <source>
        <dbReference type="SAM" id="Phobius"/>
    </source>
</evidence>
<dbReference type="InterPro" id="IPR028082">
    <property type="entry name" value="Peripla_BP_I"/>
</dbReference>
<keyword evidence="3 8" id="KW-1133">Transmembrane helix</keyword>
<evidence type="ECO:0000256" key="3">
    <source>
        <dbReference type="ARBA" id="ARBA00022989"/>
    </source>
</evidence>
<dbReference type="Pfam" id="PF01094">
    <property type="entry name" value="ANF_receptor"/>
    <property type="match status" value="2"/>
</dbReference>
<comment type="caution">
    <text evidence="11">The sequence shown here is derived from an EMBL/GenBank/DDBJ whole genome shotgun (WGS) entry which is preliminary data.</text>
</comment>
<keyword evidence="6" id="KW-0325">Glycoprotein</keyword>
<evidence type="ECO:0000313" key="11">
    <source>
        <dbReference type="EMBL" id="KAH3752824.1"/>
    </source>
</evidence>
<feature type="domain" description="Receptor ligand binding region" evidence="10">
    <location>
        <begin position="61"/>
        <end position="347"/>
    </location>
</feature>
<dbReference type="GO" id="GO:0016020">
    <property type="term" value="C:membrane"/>
    <property type="evidence" value="ECO:0007669"/>
    <property type="project" value="UniProtKB-SubCell"/>
</dbReference>
<accession>A0A9D4DS53</accession>
<feature type="transmembrane region" description="Helical" evidence="8">
    <location>
        <begin position="1019"/>
        <end position="1043"/>
    </location>
</feature>
<keyword evidence="2 8" id="KW-0812">Transmembrane</keyword>
<dbReference type="GO" id="GO:0004930">
    <property type="term" value="F:G protein-coupled receptor activity"/>
    <property type="evidence" value="ECO:0007669"/>
    <property type="project" value="InterPro"/>
</dbReference>
<evidence type="ECO:0000256" key="5">
    <source>
        <dbReference type="ARBA" id="ARBA00023170"/>
    </source>
</evidence>
<keyword evidence="12" id="KW-1185">Reference proteome</keyword>
<dbReference type="InterPro" id="IPR050726">
    <property type="entry name" value="mGluR"/>
</dbReference>
<evidence type="ECO:0000313" key="12">
    <source>
        <dbReference type="Proteomes" id="UP000828390"/>
    </source>
</evidence>
<keyword evidence="4 8" id="KW-0472">Membrane</keyword>
<feature type="compositionally biased region" description="Basic and acidic residues" evidence="7">
    <location>
        <begin position="1119"/>
        <end position="1128"/>
    </location>
</feature>
<sequence>MLKNGVILLVLYWSTLAMVRADGKQTLLPGNFTVAAAMKIFEPASGGTCGQRADVRSVQLLEAMKWYLQRINENGGLPFKIGLEAFPTCGGVERTARYGLELMARSSTKSMGNPEIIAGVVGPELSTEARVLSPILGSVAPEDRLLQLGFSTSAADLGDKKLYPNFARVIPSDNVQVEVMVQTMLSLGWNRIAVIYEDTSYGNDGLVQLQARSREVGICISVSQRIHLDNGVDSKNLTDALTKCSINQINGLVFYGTANIANKLFEAMHISVYTNVPTVFLSETVNQDFSVFQNSNGDVIPKSEGSITLSASFLEIPELKSHWKSVFTNATVFSEETTTNPWLRDVFDSITGCSNSPCHFVSLSEQAFSKAFPDPQPVHVSYAILAIHAFVKLVDDLVKDLCGASETLCTNITTSFMPGFMIDKIQRLLIDFRTDFKWSLESLRNKPLISMQKAEIFMDTPFSVFNFKKTSNSFEFEKVGDFKNGSLTLNKTLLSPNVKSAVCPVGKHCDECYSMAELHEAILFEEGEVYVVGVNGIFREGTNGCGEIYSTSTYQIVESIKFAVNKAMQDDAPLSGMRIGLIVLSSCNSPSVIQRKLYSLVQNGVLLHNGSRINVADRIIGFIGGRASTVSMAIAEVLSKLRFVQISYASASPELSDRVKYPYFMRTVTPTDPQALAMIQVIKKLKADYIQMVYSTDAYGIGGLNKIKALAFENSVCLIQALPVTEVSENPFSEIVRKLRRYPTAKLVIVFLGTSIIEPFLADLQFQGLKKGEFVFIGPHTWAKNQNIVNMKGEQIIFGAITMALEIAQISTLVEAIKTITPQPFYQNPWATMYLQNNFNCYFGFSFDKTQPGQCPNDKPLNVDTLALDYQPILAYIATKALIQGATAHHKAECGAAVKRLCQSFLDNPEGLVKHIQETRFDIEQNGILINIFNSNGDAQIGYRIYNIQPEIQNKQNLFYKEVGRFPLDGTLTLEVDKLVFPEGNVTSVCPDERHCATCKPVSGVTTTASPPKEVTGGIIALSVVFGVAILAVIFLVVAIFCLRKAHTRDKDRIYLNPIETDLRRIGYTNEQFNGQNIQQGPSEAGSSHLPPAVIGRSHEETPPRYHDGGNLTQSGPFHEIKPEEEQR</sequence>